<feature type="active site" description="Charge relay system" evidence="5">
    <location>
        <position position="269"/>
    </location>
</feature>
<dbReference type="PROSITE" id="PS00138">
    <property type="entry name" value="SUBTILASE_SER"/>
    <property type="match status" value="1"/>
</dbReference>
<dbReference type="Gene3D" id="3.40.50.200">
    <property type="entry name" value="Peptidase S8/S53 domain"/>
    <property type="match status" value="1"/>
</dbReference>
<keyword evidence="3 5" id="KW-0378">Hydrolase</keyword>
<feature type="compositionally biased region" description="Low complexity" evidence="6">
    <location>
        <begin position="92"/>
        <end position="112"/>
    </location>
</feature>
<gene>
    <name evidence="9" type="ORF">Q8A70_18505</name>
</gene>
<feature type="active site" description="Charge relay system" evidence="5">
    <location>
        <position position="237"/>
    </location>
</feature>
<keyword evidence="2 5" id="KW-0645">Protease</keyword>
<dbReference type="Pfam" id="PF00082">
    <property type="entry name" value="Peptidase_S8"/>
    <property type="match status" value="1"/>
</dbReference>
<dbReference type="PANTHER" id="PTHR43806">
    <property type="entry name" value="PEPTIDASE S8"/>
    <property type="match status" value="1"/>
</dbReference>
<dbReference type="PANTHER" id="PTHR43806:SF11">
    <property type="entry name" value="CEREVISIN-RELATED"/>
    <property type="match status" value="1"/>
</dbReference>
<dbReference type="PROSITE" id="PS51892">
    <property type="entry name" value="SUBTILASE"/>
    <property type="match status" value="1"/>
</dbReference>
<dbReference type="InterPro" id="IPR023828">
    <property type="entry name" value="Peptidase_S8_Ser-AS"/>
</dbReference>
<dbReference type="EMBL" id="JAUYVI010000005">
    <property type="protein sequence ID" value="MDQ7249687.1"/>
    <property type="molecule type" value="Genomic_DNA"/>
</dbReference>
<evidence type="ECO:0000256" key="7">
    <source>
        <dbReference type="SAM" id="SignalP"/>
    </source>
</evidence>
<keyword evidence="7" id="KW-0732">Signal</keyword>
<feature type="compositionally biased region" description="Gly residues" evidence="6">
    <location>
        <begin position="66"/>
        <end position="91"/>
    </location>
</feature>
<feature type="signal peptide" evidence="7">
    <location>
        <begin position="1"/>
        <end position="22"/>
    </location>
</feature>
<keyword evidence="10" id="KW-1185">Reference proteome</keyword>
<organism evidence="9 10">
    <name type="scientific">Dongia sedimenti</name>
    <dbReference type="NCBI Taxonomy" id="3064282"/>
    <lineage>
        <taxon>Bacteria</taxon>
        <taxon>Pseudomonadati</taxon>
        <taxon>Pseudomonadota</taxon>
        <taxon>Alphaproteobacteria</taxon>
        <taxon>Rhodospirillales</taxon>
        <taxon>Dongiaceae</taxon>
        <taxon>Dongia</taxon>
    </lineage>
</organism>
<sequence length="480" mass="47759">MTRRRSTALSVLLTAVAIVAAAALLSATIAPQNIAFADKGGNGNGNSGNGKGNGGGNGNGGNGNGGNGNGNSGGNGNGNAGGNGNGNGNGKAKGQAGEDAAGAEQSDAGAEQPGNAVSDEPMPGGRDRVVKSEVVVADASAGLSDFAVSKGFQVVRTEQLDALGLNVTRLQAPEGLSASQARDLIVRQFPEAIVDFNHLYEPQTSLSLPAADYAAKAVRWSPKLSECGMAARIGLIDTAVDWSLPILSGARRQAADFLSDGIGAAPVQHGTGIATLLVGQHGFGLLPGAEIYSAGIFGLDGEGAPVASATSFAAALNWLLAHKVATINVSLSGPPDRLMELVVRRAQQRGAKLVAAVGNDGTTDVPRFPAAYSDVIGVTAVDQAGQVFGGANRGSFVTLAAPGVNILIPGQPSGQGASDRLVTGTSFAAPYVTAVLASYGNDPARMLADALDLGVPGPDPVFGRGLVQGPNACLSAAAAN</sequence>
<evidence type="ECO:0000313" key="10">
    <source>
        <dbReference type="Proteomes" id="UP001230156"/>
    </source>
</evidence>
<dbReference type="InterPro" id="IPR050131">
    <property type="entry name" value="Peptidase_S8_subtilisin-like"/>
</dbReference>
<evidence type="ECO:0000256" key="4">
    <source>
        <dbReference type="ARBA" id="ARBA00022825"/>
    </source>
</evidence>
<evidence type="ECO:0000256" key="6">
    <source>
        <dbReference type="SAM" id="MobiDB-lite"/>
    </source>
</evidence>
<feature type="domain" description="Peptidase S8/S53" evidence="8">
    <location>
        <begin position="232"/>
        <end position="437"/>
    </location>
</feature>
<comment type="caution">
    <text evidence="9">The sequence shown here is derived from an EMBL/GenBank/DDBJ whole genome shotgun (WGS) entry which is preliminary data.</text>
</comment>
<dbReference type="InterPro" id="IPR000209">
    <property type="entry name" value="Peptidase_S8/S53_dom"/>
</dbReference>
<evidence type="ECO:0000256" key="2">
    <source>
        <dbReference type="ARBA" id="ARBA00022670"/>
    </source>
</evidence>
<name>A0ABU0YR65_9PROT</name>
<reference evidence="10" key="1">
    <citation type="submission" date="2023-08" db="EMBL/GenBank/DDBJ databases">
        <title>Rhodospirillaceae gen. nov., a novel taxon isolated from the Yangtze River Yuezi River estuary sludge.</title>
        <authorList>
            <person name="Ruan L."/>
        </authorList>
    </citation>
    <scope>NUCLEOTIDE SEQUENCE [LARGE SCALE GENOMIC DNA]</scope>
    <source>
        <strain evidence="10">R-7</strain>
    </source>
</reference>
<evidence type="ECO:0000259" key="8">
    <source>
        <dbReference type="Pfam" id="PF00082"/>
    </source>
</evidence>
<dbReference type="SUPFAM" id="SSF52743">
    <property type="entry name" value="Subtilisin-like"/>
    <property type="match status" value="1"/>
</dbReference>
<dbReference type="InterPro" id="IPR036852">
    <property type="entry name" value="Peptidase_S8/S53_dom_sf"/>
</dbReference>
<proteinExistence type="inferred from homology"/>
<evidence type="ECO:0000256" key="5">
    <source>
        <dbReference type="PROSITE-ProRule" id="PRU01240"/>
    </source>
</evidence>
<feature type="chain" id="PRO_5045765842" evidence="7">
    <location>
        <begin position="23"/>
        <end position="480"/>
    </location>
</feature>
<dbReference type="Proteomes" id="UP001230156">
    <property type="component" value="Unassembled WGS sequence"/>
</dbReference>
<keyword evidence="4 5" id="KW-0720">Serine protease</keyword>
<evidence type="ECO:0000313" key="9">
    <source>
        <dbReference type="EMBL" id="MDQ7249687.1"/>
    </source>
</evidence>
<comment type="similarity">
    <text evidence="1 5">Belongs to the peptidase S8 family.</text>
</comment>
<protein>
    <submittedName>
        <fullName evidence="9">S8 family serine peptidase</fullName>
    </submittedName>
</protein>
<dbReference type="RefSeq" id="WP_379957900.1">
    <property type="nucleotide sequence ID" value="NZ_JAUYVI010000005.1"/>
</dbReference>
<feature type="active site" description="Charge relay system" evidence="5">
    <location>
        <position position="426"/>
    </location>
</feature>
<evidence type="ECO:0000256" key="3">
    <source>
        <dbReference type="ARBA" id="ARBA00022801"/>
    </source>
</evidence>
<accession>A0ABU0YR65</accession>
<dbReference type="CDD" id="cd05561">
    <property type="entry name" value="Peptidases_S8_4"/>
    <property type="match status" value="1"/>
</dbReference>
<feature type="region of interest" description="Disordered" evidence="6">
    <location>
        <begin position="66"/>
        <end position="126"/>
    </location>
</feature>
<evidence type="ECO:0000256" key="1">
    <source>
        <dbReference type="ARBA" id="ARBA00011073"/>
    </source>
</evidence>